<evidence type="ECO:0000259" key="2">
    <source>
        <dbReference type="PROSITE" id="PS51382"/>
    </source>
</evidence>
<dbReference type="Proteomes" id="UP000053424">
    <property type="component" value="Unassembled WGS sequence"/>
</dbReference>
<dbReference type="EMBL" id="KN831770">
    <property type="protein sequence ID" value="KIM47063.1"/>
    <property type="molecule type" value="Genomic_DNA"/>
</dbReference>
<feature type="region of interest" description="Disordered" evidence="1">
    <location>
        <begin position="317"/>
        <end position="344"/>
    </location>
</feature>
<protein>
    <recommendedName>
        <fullName evidence="2">SPX domain-containing protein</fullName>
    </recommendedName>
</protein>
<dbReference type="Pfam" id="PF03105">
    <property type="entry name" value="SPX"/>
    <property type="match status" value="1"/>
</dbReference>
<dbReference type="OrthoDB" id="9970435at2759"/>
<keyword evidence="4" id="KW-1185">Reference proteome</keyword>
<dbReference type="GO" id="GO:0006817">
    <property type="term" value="P:phosphate ion transport"/>
    <property type="evidence" value="ECO:0007669"/>
    <property type="project" value="TreeGrafter"/>
</dbReference>
<dbReference type="STRING" id="686832.A0A0C2YB68"/>
<dbReference type="CDD" id="cd14475">
    <property type="entry name" value="SPX_SYG1_like"/>
    <property type="match status" value="1"/>
</dbReference>
<name>A0A0C2YB68_HEBCY</name>
<feature type="region of interest" description="Disordered" evidence="1">
    <location>
        <begin position="43"/>
        <end position="114"/>
    </location>
</feature>
<dbReference type="GO" id="GO:0005886">
    <property type="term" value="C:plasma membrane"/>
    <property type="evidence" value="ECO:0007669"/>
    <property type="project" value="TreeGrafter"/>
</dbReference>
<feature type="domain" description="SPX" evidence="2">
    <location>
        <begin position="1"/>
        <end position="406"/>
    </location>
</feature>
<dbReference type="PROSITE" id="PS51382">
    <property type="entry name" value="SPX"/>
    <property type="match status" value="1"/>
</dbReference>
<dbReference type="GO" id="GO:0005794">
    <property type="term" value="C:Golgi apparatus"/>
    <property type="evidence" value="ECO:0007669"/>
    <property type="project" value="TreeGrafter"/>
</dbReference>
<dbReference type="AlphaFoldDB" id="A0A0C2YB68"/>
<reference evidence="4" key="2">
    <citation type="submission" date="2015-01" db="EMBL/GenBank/DDBJ databases">
        <title>Evolutionary Origins and Diversification of the Mycorrhizal Mutualists.</title>
        <authorList>
            <consortium name="DOE Joint Genome Institute"/>
            <consortium name="Mycorrhizal Genomics Consortium"/>
            <person name="Kohler A."/>
            <person name="Kuo A."/>
            <person name="Nagy L.G."/>
            <person name="Floudas D."/>
            <person name="Copeland A."/>
            <person name="Barry K.W."/>
            <person name="Cichocki N."/>
            <person name="Veneault-Fourrey C."/>
            <person name="LaButti K."/>
            <person name="Lindquist E.A."/>
            <person name="Lipzen A."/>
            <person name="Lundell T."/>
            <person name="Morin E."/>
            <person name="Murat C."/>
            <person name="Riley R."/>
            <person name="Ohm R."/>
            <person name="Sun H."/>
            <person name="Tunlid A."/>
            <person name="Henrissat B."/>
            <person name="Grigoriev I.V."/>
            <person name="Hibbett D.S."/>
            <person name="Martin F."/>
        </authorList>
    </citation>
    <scope>NUCLEOTIDE SEQUENCE [LARGE SCALE GENOMIC DNA]</scope>
    <source>
        <strain evidence="4">h7</strain>
    </source>
</reference>
<feature type="compositionally biased region" description="Acidic residues" evidence="1">
    <location>
        <begin position="323"/>
        <end position="332"/>
    </location>
</feature>
<organism evidence="3 4">
    <name type="scientific">Hebeloma cylindrosporum</name>
    <dbReference type="NCBI Taxonomy" id="76867"/>
    <lineage>
        <taxon>Eukaryota</taxon>
        <taxon>Fungi</taxon>
        <taxon>Dikarya</taxon>
        <taxon>Basidiomycota</taxon>
        <taxon>Agaricomycotina</taxon>
        <taxon>Agaricomycetes</taxon>
        <taxon>Agaricomycetidae</taxon>
        <taxon>Agaricales</taxon>
        <taxon>Agaricineae</taxon>
        <taxon>Hymenogastraceae</taxon>
        <taxon>Hebeloma</taxon>
    </lineage>
</organism>
<dbReference type="HOGENOM" id="CLU_702207_0_0_1"/>
<dbReference type="InterPro" id="IPR004331">
    <property type="entry name" value="SPX_dom"/>
</dbReference>
<evidence type="ECO:0000313" key="4">
    <source>
        <dbReference type="Proteomes" id="UP000053424"/>
    </source>
</evidence>
<gene>
    <name evidence="3" type="ORF">M413DRAFT_268888</name>
</gene>
<evidence type="ECO:0000313" key="3">
    <source>
        <dbReference type="EMBL" id="KIM47063.1"/>
    </source>
</evidence>
<proteinExistence type="predicted"/>
<accession>A0A0C2YB68</accession>
<sequence>MKFGQYLHDTQTPEWKKAYIDYRGLKKRINAIRKAQQGLGFDSYALSSDESPDESVVPRPSDVDSNDLAHFREPEPAPSTGPNRGIKSSGYPKDSGSDVEQEPPAVGTSTSMRDRRFSTRTGAFHLSSLRAATRAARGRSFMSWRKSPLVVYPRKYFLNIQTETGAAGSHRHPQPLTALPLHELINHLTPQEASFFTMLDAELDKVESFYLLREKEMLDRSYMLQVQLNELNDHRKLFHEAYTQVSWISSVLTATTKKLGLHQVVQKTAAPVKSLAPKKLAVSAVLPYRGTKQVSGDRESAASTSVLPLSPIRKFGKRMKDPEQDDDSCEEADSIKDSKKKHPIPLSADPDSYLYAKRKLKKAVLEHYRGLEVLHNYRVLNITGFRKALKKFEKVTKISVQEQYMNDKVEKCAIASDRIVRQMMTQMEEMYATAFARGDKKRANKRLRTGGSTRTHHFSAFRAGVYLGLGIPALSQGLVRGTFFLVLVVDG</sequence>
<evidence type="ECO:0000256" key="1">
    <source>
        <dbReference type="SAM" id="MobiDB-lite"/>
    </source>
</evidence>
<reference evidence="3 4" key="1">
    <citation type="submission" date="2014-04" db="EMBL/GenBank/DDBJ databases">
        <authorList>
            <consortium name="DOE Joint Genome Institute"/>
            <person name="Kuo A."/>
            <person name="Gay G."/>
            <person name="Dore J."/>
            <person name="Kohler A."/>
            <person name="Nagy L.G."/>
            <person name="Floudas D."/>
            <person name="Copeland A."/>
            <person name="Barry K.W."/>
            <person name="Cichocki N."/>
            <person name="Veneault-Fourrey C."/>
            <person name="LaButti K."/>
            <person name="Lindquist E.A."/>
            <person name="Lipzen A."/>
            <person name="Lundell T."/>
            <person name="Morin E."/>
            <person name="Murat C."/>
            <person name="Sun H."/>
            <person name="Tunlid A."/>
            <person name="Henrissat B."/>
            <person name="Grigoriev I.V."/>
            <person name="Hibbett D.S."/>
            <person name="Martin F."/>
            <person name="Nordberg H.P."/>
            <person name="Cantor M.N."/>
            <person name="Hua S.X."/>
        </authorList>
    </citation>
    <scope>NUCLEOTIDE SEQUENCE [LARGE SCALE GENOMIC DNA]</scope>
    <source>
        <strain evidence="4">h7</strain>
    </source>
</reference>
<dbReference type="GO" id="GO:0016036">
    <property type="term" value="P:cellular response to phosphate starvation"/>
    <property type="evidence" value="ECO:0007669"/>
    <property type="project" value="TreeGrafter"/>
</dbReference>
<dbReference type="PANTHER" id="PTHR10783:SF103">
    <property type="entry name" value="SOLUTE CARRIER FAMILY 53 MEMBER 1"/>
    <property type="match status" value="1"/>
</dbReference>
<dbReference type="PANTHER" id="PTHR10783">
    <property type="entry name" value="XENOTROPIC AND POLYTROPIC RETROVIRUS RECEPTOR 1-RELATED"/>
    <property type="match status" value="1"/>
</dbReference>
<dbReference type="GO" id="GO:0000822">
    <property type="term" value="F:inositol hexakisphosphate binding"/>
    <property type="evidence" value="ECO:0007669"/>
    <property type="project" value="TreeGrafter"/>
</dbReference>